<protein>
    <submittedName>
        <fullName evidence="1">Uncharacterized protein</fullName>
    </submittedName>
</protein>
<proteinExistence type="predicted"/>
<sequence length="88" mass="9916">MKAFNTAPKTILFLIAAVLLFTLAVELFRYVVYRKSMHFTCPKCRYAFKPTLKNFLLSGASNSASAGKTLTCPKCGTRVFMDPEKDQR</sequence>
<evidence type="ECO:0000313" key="2">
    <source>
        <dbReference type="Proteomes" id="UP001300604"/>
    </source>
</evidence>
<keyword evidence="2" id="KW-1185">Reference proteome</keyword>
<dbReference type="KEGG" id="carl:PXC00_09115"/>
<name>A0AA97D8S4_9FIRM</name>
<dbReference type="EMBL" id="CP135996">
    <property type="protein sequence ID" value="WOC31379.1"/>
    <property type="molecule type" value="Genomic_DNA"/>
</dbReference>
<reference evidence="1" key="1">
    <citation type="submission" date="2023-09" db="EMBL/GenBank/DDBJ databases">
        <authorList>
            <person name="Zeng C."/>
        </authorList>
    </citation>
    <scope>NUCLEOTIDE SEQUENCE</scope>
    <source>
        <strain evidence="1">ZCY20-5</strain>
    </source>
</reference>
<reference evidence="1" key="2">
    <citation type="submission" date="2024-06" db="EMBL/GenBank/DDBJ databases">
        <title>Caproicibacterium argilliputei sp. nov, a novel caproic acid producing anaerobic bacterium isolated from pit mud.</title>
        <authorList>
            <person name="Xia S."/>
        </authorList>
    </citation>
    <scope>NUCLEOTIDE SEQUENCE</scope>
    <source>
        <strain evidence="1">ZCY20-5</strain>
    </source>
</reference>
<gene>
    <name evidence="1" type="ORF">PXC00_09115</name>
</gene>
<accession>A0AA97D8S4</accession>
<evidence type="ECO:0000313" key="1">
    <source>
        <dbReference type="EMBL" id="WOC31379.1"/>
    </source>
</evidence>
<dbReference type="RefSeq" id="WP_275846458.1">
    <property type="nucleotide sequence ID" value="NZ_CP135996.1"/>
</dbReference>
<dbReference type="AlphaFoldDB" id="A0AA97D8S4"/>
<dbReference type="Proteomes" id="UP001300604">
    <property type="component" value="Chromosome"/>
</dbReference>
<organism evidence="1 2">
    <name type="scientific">Caproicibacterium argilliputei</name>
    <dbReference type="NCBI Taxonomy" id="3030016"/>
    <lineage>
        <taxon>Bacteria</taxon>
        <taxon>Bacillati</taxon>
        <taxon>Bacillota</taxon>
        <taxon>Clostridia</taxon>
        <taxon>Eubacteriales</taxon>
        <taxon>Oscillospiraceae</taxon>
        <taxon>Caproicibacterium</taxon>
    </lineage>
</organism>